<reference evidence="1" key="3">
    <citation type="submission" date="2020-06" db="EMBL/GenBank/DDBJ databases">
        <title>Helianthus annuus Genome sequencing and assembly Release 2.</title>
        <authorList>
            <person name="Gouzy J."/>
            <person name="Langlade N."/>
            <person name="Munos S."/>
        </authorList>
    </citation>
    <scope>NUCLEOTIDE SEQUENCE</scope>
    <source>
        <tissue evidence="1">Leaves</tissue>
    </source>
</reference>
<keyword evidence="4" id="KW-1185">Reference proteome</keyword>
<organism evidence="3 4">
    <name type="scientific">Helianthus annuus</name>
    <name type="common">Common sunflower</name>
    <dbReference type="NCBI Taxonomy" id="4232"/>
    <lineage>
        <taxon>Eukaryota</taxon>
        <taxon>Viridiplantae</taxon>
        <taxon>Streptophyta</taxon>
        <taxon>Embryophyta</taxon>
        <taxon>Tracheophyta</taxon>
        <taxon>Spermatophyta</taxon>
        <taxon>Magnoliopsida</taxon>
        <taxon>eudicotyledons</taxon>
        <taxon>Gunneridae</taxon>
        <taxon>Pentapetalae</taxon>
        <taxon>asterids</taxon>
        <taxon>campanulids</taxon>
        <taxon>Asterales</taxon>
        <taxon>Asteraceae</taxon>
        <taxon>Asteroideae</taxon>
        <taxon>Heliantheae alliance</taxon>
        <taxon>Heliantheae</taxon>
        <taxon>Helianthus</taxon>
    </lineage>
</organism>
<dbReference type="Gramene" id="mRNA:HanXRQr2_Chr14g0636971">
    <property type="protein sequence ID" value="CDS:HanXRQr2_Chr14g0636971.1"/>
    <property type="gene ID" value="HanXRQr2_Chr14g0636971"/>
</dbReference>
<dbReference type="Proteomes" id="UP000215914">
    <property type="component" value="Chromosome 5"/>
</dbReference>
<evidence type="ECO:0000313" key="1">
    <source>
        <dbReference type="EMBL" id="KAF5768481.1"/>
    </source>
</evidence>
<name>A0A251USS2_HELAN</name>
<accession>A0A251USS2</accession>
<reference evidence="1 4" key="1">
    <citation type="journal article" date="2017" name="Nature">
        <title>The sunflower genome provides insights into oil metabolism, flowering and Asterid evolution.</title>
        <authorList>
            <person name="Badouin H."/>
            <person name="Gouzy J."/>
            <person name="Grassa C.J."/>
            <person name="Murat F."/>
            <person name="Staton S.E."/>
            <person name="Cottret L."/>
            <person name="Lelandais-Briere C."/>
            <person name="Owens G.L."/>
            <person name="Carrere S."/>
            <person name="Mayjonade B."/>
            <person name="Legrand L."/>
            <person name="Gill N."/>
            <person name="Kane N.C."/>
            <person name="Bowers J.E."/>
            <person name="Hubner S."/>
            <person name="Bellec A."/>
            <person name="Berard A."/>
            <person name="Berges H."/>
            <person name="Blanchet N."/>
            <person name="Boniface M.C."/>
            <person name="Brunel D."/>
            <person name="Catrice O."/>
            <person name="Chaidir N."/>
            <person name="Claudel C."/>
            <person name="Donnadieu C."/>
            <person name="Faraut T."/>
            <person name="Fievet G."/>
            <person name="Helmstetter N."/>
            <person name="King M."/>
            <person name="Knapp S.J."/>
            <person name="Lai Z."/>
            <person name="Le Paslier M.C."/>
            <person name="Lippi Y."/>
            <person name="Lorenzon L."/>
            <person name="Mandel J.R."/>
            <person name="Marage G."/>
            <person name="Marchand G."/>
            <person name="Marquand E."/>
            <person name="Bret-Mestries E."/>
            <person name="Morien E."/>
            <person name="Nambeesan S."/>
            <person name="Nguyen T."/>
            <person name="Pegot-Espagnet P."/>
            <person name="Pouilly N."/>
            <person name="Raftis F."/>
            <person name="Sallet E."/>
            <person name="Schiex T."/>
            <person name="Thomas J."/>
            <person name="Vandecasteele C."/>
            <person name="Vares D."/>
            <person name="Vear F."/>
            <person name="Vautrin S."/>
            <person name="Crespi M."/>
            <person name="Mangin B."/>
            <person name="Burke J.M."/>
            <person name="Salse J."/>
            <person name="Munos S."/>
            <person name="Vincourt P."/>
            <person name="Rieseberg L.H."/>
            <person name="Langlade N.B."/>
        </authorList>
    </citation>
    <scope>NUCLEOTIDE SEQUENCE [LARGE SCALE GENOMIC DNA]</scope>
    <source>
        <strain evidence="4">cv. SF193</strain>
        <tissue evidence="1">Leaves</tissue>
    </source>
</reference>
<evidence type="ECO:0000313" key="4">
    <source>
        <dbReference type="Proteomes" id="UP000215914"/>
    </source>
</evidence>
<sequence>MRMLQYACVSRGIWDPIMLNEVCHSGKGNKVLYPQALRAYKVQRHTLIPM</sequence>
<protein>
    <submittedName>
        <fullName evidence="3">Uncharacterized protein</fullName>
    </submittedName>
</protein>
<proteinExistence type="predicted"/>
<dbReference type="InParanoid" id="A0A251USS2"/>
<evidence type="ECO:0000313" key="3">
    <source>
        <dbReference type="EMBL" id="OTG26144.1"/>
    </source>
</evidence>
<dbReference type="EMBL" id="MNCJ02000329">
    <property type="protein sequence ID" value="KAF5768481.1"/>
    <property type="molecule type" value="Genomic_DNA"/>
</dbReference>
<reference evidence="3" key="2">
    <citation type="submission" date="2017-02" db="EMBL/GenBank/DDBJ databases">
        <title>Sunflower complete genome.</title>
        <authorList>
            <person name="Langlade N."/>
            <person name="Munos S."/>
        </authorList>
    </citation>
    <scope>NUCLEOTIDE SEQUENCE [LARGE SCALE GENOMIC DNA]</scope>
    <source>
        <tissue evidence="3">Leaves</tissue>
    </source>
</reference>
<dbReference type="Gramene" id="mRNA:HanXRQr2_Chr10g0427411">
    <property type="protein sequence ID" value="CDS:HanXRQr2_Chr10g0427411.1"/>
    <property type="gene ID" value="HanXRQr2_Chr10g0427411"/>
</dbReference>
<dbReference type="AlphaFoldDB" id="A0A251USS2"/>
<dbReference type="EMBL" id="MNCJ02000325">
    <property type="protein sequence ID" value="KAF5785330.1"/>
    <property type="molecule type" value="Genomic_DNA"/>
</dbReference>
<dbReference type="EMBL" id="CM007894">
    <property type="protein sequence ID" value="OTG26144.1"/>
    <property type="molecule type" value="Genomic_DNA"/>
</dbReference>
<evidence type="ECO:0000313" key="2">
    <source>
        <dbReference type="EMBL" id="KAF5785330.1"/>
    </source>
</evidence>
<gene>
    <name evidence="3" type="ORF">HannXRQ_Chr05g0155431</name>
    <name evidence="2" type="ORF">HanXRQr2_Chr10g0427411</name>
    <name evidence="1" type="ORF">HanXRQr2_Chr14g0636971</name>
</gene>